<evidence type="ECO:0000313" key="6">
    <source>
        <dbReference type="EMBL" id="SCW04351.1"/>
    </source>
</evidence>
<name>A0A1G4MKI8_LACFM</name>
<dbReference type="InterPro" id="IPR040204">
    <property type="entry name" value="UBR7"/>
</dbReference>
<keyword evidence="7" id="KW-1185">Reference proteome</keyword>
<dbReference type="SMART" id="SM00396">
    <property type="entry name" value="ZnF_UBR1"/>
    <property type="match status" value="1"/>
</dbReference>
<evidence type="ECO:0000259" key="5">
    <source>
        <dbReference type="PROSITE" id="PS51157"/>
    </source>
</evidence>
<dbReference type="OrthoDB" id="5795902at2759"/>
<dbReference type="GO" id="GO:0005737">
    <property type="term" value="C:cytoplasm"/>
    <property type="evidence" value="ECO:0007669"/>
    <property type="project" value="TreeGrafter"/>
</dbReference>
<keyword evidence="3" id="KW-0862">Zinc</keyword>
<dbReference type="PANTHER" id="PTHR13513:SF9">
    <property type="entry name" value="E3 UBIQUITIN-PROTEIN LIGASE UBR7-RELATED"/>
    <property type="match status" value="1"/>
</dbReference>
<dbReference type="EMBL" id="LT598491">
    <property type="protein sequence ID" value="SCW04351.1"/>
    <property type="molecule type" value="Genomic_DNA"/>
</dbReference>
<evidence type="ECO:0000256" key="3">
    <source>
        <dbReference type="ARBA" id="ARBA00022833"/>
    </source>
</evidence>
<evidence type="ECO:0000256" key="4">
    <source>
        <dbReference type="PROSITE-ProRule" id="PRU00508"/>
    </source>
</evidence>
<dbReference type="PANTHER" id="PTHR13513">
    <property type="entry name" value="E3 UBIQUITIN-PROTEIN LIGASE UBR7"/>
    <property type="match status" value="1"/>
</dbReference>
<dbReference type="AlphaFoldDB" id="A0A1G4MKI8"/>
<evidence type="ECO:0000313" key="7">
    <source>
        <dbReference type="Proteomes" id="UP000190831"/>
    </source>
</evidence>
<gene>
    <name evidence="6" type="ORF">LAFE_0H11628G</name>
</gene>
<sequence length="368" mass="42045">MSEISVSEYISEQNALENEARELMPWDPKHCTYTDGSLRQPIYACLTCGNVGVCYSCSIQCHSQCELVELFSKRGFTCDCGTERQKKKSGEFWCQLRRNTVQDVCCLTNRYGHNFKGLFCDCNTQFDPDSDSAMLQCCLGLECNEDWYHDCCIVGSPATSVPTEINDCDKKLKDFPDLESFDVYICWKCISRHHAIFEHLLSHELSEQLIVKKLIHHELLDEIKTDNLISRSTGSKKRKGTDTYMPFSLFLSHDYSSILAKIKNSLEPTDRLYVFLSTIAPFLIDDDPIYQPPDDSDAASTYELGTQALCNSVDREIAINGILAMDNIKAKLSAFLKPFAEANEVVKEEDIRTFFQMQQEEHKRDNIK</sequence>
<dbReference type="STRING" id="4955.A0A1G4MKI8"/>
<protein>
    <submittedName>
        <fullName evidence="6">LAFE_0H11628g1_1</fullName>
    </submittedName>
</protein>
<evidence type="ECO:0000256" key="2">
    <source>
        <dbReference type="ARBA" id="ARBA00022771"/>
    </source>
</evidence>
<dbReference type="Proteomes" id="UP000190831">
    <property type="component" value="Chromosome H"/>
</dbReference>
<organism evidence="6 7">
    <name type="scientific">Lachancea fermentati</name>
    <name type="common">Zygosaccharomyces fermentati</name>
    <dbReference type="NCBI Taxonomy" id="4955"/>
    <lineage>
        <taxon>Eukaryota</taxon>
        <taxon>Fungi</taxon>
        <taxon>Dikarya</taxon>
        <taxon>Ascomycota</taxon>
        <taxon>Saccharomycotina</taxon>
        <taxon>Saccharomycetes</taxon>
        <taxon>Saccharomycetales</taxon>
        <taxon>Saccharomycetaceae</taxon>
        <taxon>Lachancea</taxon>
    </lineage>
</organism>
<dbReference type="OMA" id="DCGTERQ"/>
<dbReference type="Pfam" id="PF02207">
    <property type="entry name" value="zf-UBR"/>
    <property type="match status" value="1"/>
</dbReference>
<feature type="domain" description="UBR-type" evidence="5">
    <location>
        <begin position="29"/>
        <end position="99"/>
    </location>
</feature>
<dbReference type="PROSITE" id="PS51157">
    <property type="entry name" value="ZF_UBR"/>
    <property type="match status" value="1"/>
</dbReference>
<feature type="zinc finger region" description="UBR-type" evidence="4">
    <location>
        <begin position="29"/>
        <end position="99"/>
    </location>
</feature>
<dbReference type="CDD" id="cd19677">
    <property type="entry name" value="UBR-box_UBR7"/>
    <property type="match status" value="1"/>
</dbReference>
<dbReference type="GO" id="GO:0061630">
    <property type="term" value="F:ubiquitin protein ligase activity"/>
    <property type="evidence" value="ECO:0007669"/>
    <property type="project" value="InterPro"/>
</dbReference>
<keyword evidence="2" id="KW-0863">Zinc-finger</keyword>
<evidence type="ECO:0000256" key="1">
    <source>
        <dbReference type="ARBA" id="ARBA00022723"/>
    </source>
</evidence>
<accession>A0A1G4MKI8</accession>
<dbReference type="InterPro" id="IPR003126">
    <property type="entry name" value="Znf_UBR"/>
</dbReference>
<keyword evidence="1" id="KW-0479">Metal-binding</keyword>
<proteinExistence type="predicted"/>
<reference evidence="6 7" key="1">
    <citation type="submission" date="2016-03" db="EMBL/GenBank/DDBJ databases">
        <authorList>
            <person name="Devillers H."/>
        </authorList>
    </citation>
    <scope>NUCLEOTIDE SEQUENCE [LARGE SCALE GENOMIC DNA]</scope>
    <source>
        <strain evidence="6">CBS 6772</strain>
    </source>
</reference>
<dbReference type="GO" id="GO:0008270">
    <property type="term" value="F:zinc ion binding"/>
    <property type="evidence" value="ECO:0007669"/>
    <property type="project" value="UniProtKB-KW"/>
</dbReference>
<dbReference type="InterPro" id="IPR047506">
    <property type="entry name" value="UBR7-like_UBR-box"/>
</dbReference>